<dbReference type="PANTHER" id="PTHR45900">
    <property type="entry name" value="RECA"/>
    <property type="match status" value="1"/>
</dbReference>
<sequence length="404" mass="44945">MSRKPSTGESIGTDDLMSLMEREMSKKFRDHQGARLSDYRKDIPKLWYSTGIMTLDQALAGGLAGGRVSEFFGAPNCGKSTSLYSAIAETQRRHPEGYHDFHIIADPENSSSDAKAHMEKLGVDVSKVYIIAPSDGKPMYAEHIFERIEFLLRNPALKGRIGIIGIDSVGALVAKDEGEKGWDKSARVGGISGIMSRFLQNIVDNGLLQESMGHLMLLNQVRANIGDQWNPYRTPGGYKLEHVASQRVEVQRTMGQDFKNPNYNSNNENAGEAQFIGQKIKFKQVKSKVGGRFGATASVNFYYDHGLDLALNAIQVGQQYNIIVGTSWMSMIDIATGQEVIKKQGINNLKNAILEDEDLYAKFDYMLTYAMRGLEPKSVIDEWEEIKATELDLDEDNALVENSN</sequence>
<dbReference type="Gene3D" id="3.40.50.300">
    <property type="entry name" value="P-loop containing nucleotide triphosphate hydrolases"/>
    <property type="match status" value="1"/>
</dbReference>
<dbReference type="InterPro" id="IPR049428">
    <property type="entry name" value="RecA-like_N"/>
</dbReference>
<dbReference type="PROSITE" id="PS50163">
    <property type="entry name" value="RECA_3"/>
    <property type="match status" value="1"/>
</dbReference>
<dbReference type="GO" id="GO:0005829">
    <property type="term" value="C:cytosol"/>
    <property type="evidence" value="ECO:0007669"/>
    <property type="project" value="TreeGrafter"/>
</dbReference>
<comment type="similarity">
    <text evidence="1">Belongs to the RecA family.</text>
</comment>
<keyword evidence="5" id="KW-0233">DNA recombination</keyword>
<evidence type="ECO:0000256" key="1">
    <source>
        <dbReference type="ARBA" id="ARBA00009391"/>
    </source>
</evidence>
<evidence type="ECO:0000313" key="8">
    <source>
        <dbReference type="Proteomes" id="UP001070352"/>
    </source>
</evidence>
<name>A0A9Q4DS31_BACSC</name>
<accession>A0A9Q4DS31</accession>
<dbReference type="SUPFAM" id="SSF52540">
    <property type="entry name" value="P-loop containing nucleoside triphosphate hydrolases"/>
    <property type="match status" value="1"/>
</dbReference>
<dbReference type="GO" id="GO:0005524">
    <property type="term" value="F:ATP binding"/>
    <property type="evidence" value="ECO:0007669"/>
    <property type="project" value="UniProtKB-KW"/>
</dbReference>
<dbReference type="InterPro" id="IPR020587">
    <property type="entry name" value="RecA_monomer-monomer_interface"/>
</dbReference>
<dbReference type="Pfam" id="PF00154">
    <property type="entry name" value="RecA_N"/>
    <property type="match status" value="1"/>
</dbReference>
<reference evidence="7" key="1">
    <citation type="submission" date="2022-02" db="EMBL/GenBank/DDBJ databases">
        <title>Crop Bioprotection Bacillus Genome Sequencing.</title>
        <authorList>
            <person name="Dunlap C."/>
        </authorList>
    </citation>
    <scope>NUCLEOTIDE SEQUENCE</scope>
    <source>
        <strain evidence="7">M18B4</strain>
    </source>
</reference>
<gene>
    <name evidence="7" type="ORF">MOC45_21230</name>
</gene>
<dbReference type="EMBL" id="JALANJ010000053">
    <property type="protein sequence ID" value="MCY8123067.1"/>
    <property type="molecule type" value="Genomic_DNA"/>
</dbReference>
<evidence type="ECO:0000256" key="4">
    <source>
        <dbReference type="ARBA" id="ARBA00022840"/>
    </source>
</evidence>
<proteinExistence type="inferred from homology"/>
<protein>
    <recommendedName>
        <fullName evidence="2">Protein RecA</fullName>
    </recommendedName>
</protein>
<evidence type="ECO:0000256" key="5">
    <source>
        <dbReference type="ARBA" id="ARBA00023172"/>
    </source>
</evidence>
<dbReference type="Proteomes" id="UP001070352">
    <property type="component" value="Unassembled WGS sequence"/>
</dbReference>
<organism evidence="7 8">
    <name type="scientific">Bacillus spizizenii</name>
    <name type="common">Bacillus subtilis subsp. spizizenii</name>
    <dbReference type="NCBI Taxonomy" id="96241"/>
    <lineage>
        <taxon>Bacteria</taxon>
        <taxon>Bacillati</taxon>
        <taxon>Bacillota</taxon>
        <taxon>Bacilli</taxon>
        <taxon>Bacillales</taxon>
        <taxon>Bacillaceae</taxon>
        <taxon>Bacillus</taxon>
    </lineage>
</organism>
<feature type="domain" description="RecA family profile 2" evidence="6">
    <location>
        <begin position="226"/>
        <end position="308"/>
    </location>
</feature>
<evidence type="ECO:0000256" key="3">
    <source>
        <dbReference type="ARBA" id="ARBA00022741"/>
    </source>
</evidence>
<keyword evidence="3" id="KW-0547">Nucleotide-binding</keyword>
<dbReference type="GO" id="GO:0006281">
    <property type="term" value="P:DNA repair"/>
    <property type="evidence" value="ECO:0007669"/>
    <property type="project" value="InterPro"/>
</dbReference>
<dbReference type="GO" id="GO:0006310">
    <property type="term" value="P:DNA recombination"/>
    <property type="evidence" value="ECO:0007669"/>
    <property type="project" value="UniProtKB-KW"/>
</dbReference>
<dbReference type="GO" id="GO:0003697">
    <property type="term" value="F:single-stranded DNA binding"/>
    <property type="evidence" value="ECO:0007669"/>
    <property type="project" value="InterPro"/>
</dbReference>
<dbReference type="InterPro" id="IPR027417">
    <property type="entry name" value="P-loop_NTPase"/>
</dbReference>
<comment type="caution">
    <text evidence="7">The sequence shown here is derived from an EMBL/GenBank/DDBJ whole genome shotgun (WGS) entry which is preliminary data.</text>
</comment>
<dbReference type="PANTHER" id="PTHR45900:SF1">
    <property type="entry name" value="MITOCHONDRIAL DNA REPAIR PROTEIN RECA HOMOLOG-RELATED"/>
    <property type="match status" value="1"/>
</dbReference>
<evidence type="ECO:0000313" key="7">
    <source>
        <dbReference type="EMBL" id="MCY8123067.1"/>
    </source>
</evidence>
<dbReference type="AlphaFoldDB" id="A0A9Q4DS31"/>
<dbReference type="GO" id="GO:0008094">
    <property type="term" value="F:ATP-dependent activity, acting on DNA"/>
    <property type="evidence" value="ECO:0007669"/>
    <property type="project" value="InterPro"/>
</dbReference>
<evidence type="ECO:0000259" key="6">
    <source>
        <dbReference type="PROSITE" id="PS50163"/>
    </source>
</evidence>
<dbReference type="InterPro" id="IPR013765">
    <property type="entry name" value="DNA_recomb/repair_RecA"/>
</dbReference>
<evidence type="ECO:0000256" key="2">
    <source>
        <dbReference type="ARBA" id="ARBA00015553"/>
    </source>
</evidence>
<keyword evidence="4" id="KW-0067">ATP-binding</keyword>